<gene>
    <name evidence="2" type="ORF">HOO65_011063</name>
</gene>
<sequence length="142" mass="15726">MHPLQPAEGTRAPVDVQDFTKAVEPEIYGQATEKHKSNKLKKKKEEEEENGDEGGEEGKIGRQSQKYQATKPGNTASREALGQRLTEKAPGRKAGPSKVIGVVRRRRTPANADCPEEGSEDDIFLPPFRPEHSVVLPWKTGR</sequence>
<dbReference type="Proteomes" id="UP001610728">
    <property type="component" value="Unassembled WGS sequence"/>
</dbReference>
<proteinExistence type="predicted"/>
<accession>A0ABR4MTX3</accession>
<dbReference type="EMBL" id="JABSNW010000001">
    <property type="protein sequence ID" value="KAL2891705.1"/>
    <property type="molecule type" value="Genomic_DNA"/>
</dbReference>
<name>A0ABR4MTX3_9PEZI</name>
<protein>
    <submittedName>
        <fullName evidence="2">Double-stranded RNA/RNA-DNA hybrid binding protein</fullName>
    </submittedName>
</protein>
<comment type="caution">
    <text evidence="2">The sequence shown here is derived from an EMBL/GenBank/DDBJ whole genome shotgun (WGS) entry which is preliminary data.</text>
</comment>
<reference evidence="2 3" key="1">
    <citation type="submission" date="2020-05" db="EMBL/GenBank/DDBJ databases">
        <title>Ceratocystis lukuohia genome.</title>
        <authorList>
            <person name="Harrington T.C."/>
            <person name="Kim K."/>
            <person name="Mayers C.G."/>
        </authorList>
    </citation>
    <scope>NUCLEOTIDE SEQUENCE [LARGE SCALE GENOMIC DNA]</scope>
    <source>
        <strain evidence="2 3">C4212</strain>
    </source>
</reference>
<dbReference type="GeneID" id="98115309"/>
<organism evidence="2 3">
    <name type="scientific">Ceratocystis lukuohia</name>
    <dbReference type="NCBI Taxonomy" id="2019550"/>
    <lineage>
        <taxon>Eukaryota</taxon>
        <taxon>Fungi</taxon>
        <taxon>Dikarya</taxon>
        <taxon>Ascomycota</taxon>
        <taxon>Pezizomycotina</taxon>
        <taxon>Sordariomycetes</taxon>
        <taxon>Hypocreomycetidae</taxon>
        <taxon>Microascales</taxon>
        <taxon>Ceratocystidaceae</taxon>
        <taxon>Ceratocystis</taxon>
    </lineage>
</organism>
<feature type="compositionally biased region" description="Polar residues" evidence="1">
    <location>
        <begin position="62"/>
        <end position="77"/>
    </location>
</feature>
<keyword evidence="3" id="KW-1185">Reference proteome</keyword>
<feature type="compositionally biased region" description="Acidic residues" evidence="1">
    <location>
        <begin position="46"/>
        <end position="55"/>
    </location>
</feature>
<evidence type="ECO:0000313" key="3">
    <source>
        <dbReference type="Proteomes" id="UP001610728"/>
    </source>
</evidence>
<feature type="compositionally biased region" description="Acidic residues" evidence="1">
    <location>
        <begin position="114"/>
        <end position="123"/>
    </location>
</feature>
<evidence type="ECO:0000256" key="1">
    <source>
        <dbReference type="SAM" id="MobiDB-lite"/>
    </source>
</evidence>
<dbReference type="RefSeq" id="XP_070862885.1">
    <property type="nucleotide sequence ID" value="XM_071006130.1"/>
</dbReference>
<feature type="region of interest" description="Disordered" evidence="1">
    <location>
        <begin position="1"/>
        <end position="125"/>
    </location>
</feature>
<evidence type="ECO:0000313" key="2">
    <source>
        <dbReference type="EMBL" id="KAL2891705.1"/>
    </source>
</evidence>